<dbReference type="Gene3D" id="1.20.1050.10">
    <property type="match status" value="1"/>
</dbReference>
<name>A0A0S1B2P8_9GAMM</name>
<organism evidence="2 3">
    <name type="scientific">Stenotrophomonas acidaminiphila</name>
    <dbReference type="NCBI Taxonomy" id="128780"/>
    <lineage>
        <taxon>Bacteria</taxon>
        <taxon>Pseudomonadati</taxon>
        <taxon>Pseudomonadota</taxon>
        <taxon>Gammaproteobacteria</taxon>
        <taxon>Lysobacterales</taxon>
        <taxon>Lysobacteraceae</taxon>
        <taxon>Stenotrophomonas</taxon>
    </lineage>
</organism>
<dbReference type="Pfam" id="PF13409">
    <property type="entry name" value="GST_N_2"/>
    <property type="match status" value="1"/>
</dbReference>
<evidence type="ECO:0000259" key="1">
    <source>
        <dbReference type="PROSITE" id="PS50404"/>
    </source>
</evidence>
<dbReference type="InterPro" id="IPR036249">
    <property type="entry name" value="Thioredoxin-like_sf"/>
</dbReference>
<dbReference type="CDD" id="cd03043">
    <property type="entry name" value="GST_N_1"/>
    <property type="match status" value="1"/>
</dbReference>
<dbReference type="KEGG" id="sacz:AOT14_29310"/>
<dbReference type="GO" id="GO:0016034">
    <property type="term" value="F:maleylacetoacetate isomerase activity"/>
    <property type="evidence" value="ECO:0007669"/>
    <property type="project" value="TreeGrafter"/>
</dbReference>
<dbReference type="PANTHER" id="PTHR42673:SF4">
    <property type="entry name" value="MALEYLACETOACETATE ISOMERASE"/>
    <property type="match status" value="1"/>
</dbReference>
<evidence type="ECO:0000313" key="3">
    <source>
        <dbReference type="Proteomes" id="UP000061010"/>
    </source>
</evidence>
<protein>
    <submittedName>
        <fullName evidence="2">Glutathione S-transferase</fullName>
    </submittedName>
</protein>
<dbReference type="AlphaFoldDB" id="A0A0S1B2P8"/>
<dbReference type="PROSITE" id="PS50404">
    <property type="entry name" value="GST_NTER"/>
    <property type="match status" value="1"/>
</dbReference>
<dbReference type="InterPro" id="IPR036282">
    <property type="entry name" value="Glutathione-S-Trfase_C_sf"/>
</dbReference>
<reference evidence="2 3" key="1">
    <citation type="journal article" date="2015" name="Genome Announc.">
        <title>Complete Genome Sequencing of Stenotrophomonas acidaminiphila ZAC14D2_NAIMI4_2, a Multidrug-Resistant Strain Isolated from Sediments of a Polluted River in Mexico, Uncovers New Antibiotic Resistance Genes and a Novel Class-II Lasso Peptide Biosynthesis Gene Cluster.</title>
        <authorList>
            <person name="Vinuesa P."/>
            <person name="Ochoa-Sanchez L.E."/>
        </authorList>
    </citation>
    <scope>NUCLEOTIDE SEQUENCE [LARGE SCALE GENOMIC DNA]</scope>
    <source>
        <strain evidence="2 3">ZAC14D2_NAIMI4_2</strain>
    </source>
</reference>
<dbReference type="Gene3D" id="3.40.30.10">
    <property type="entry name" value="Glutaredoxin"/>
    <property type="match status" value="1"/>
</dbReference>
<dbReference type="EMBL" id="CP012900">
    <property type="protein sequence ID" value="ALJ29283.1"/>
    <property type="molecule type" value="Genomic_DNA"/>
</dbReference>
<dbReference type="InterPro" id="IPR040079">
    <property type="entry name" value="Glutathione_S-Trfase"/>
</dbReference>
<evidence type="ECO:0000313" key="2">
    <source>
        <dbReference type="EMBL" id="ALJ29283.1"/>
    </source>
</evidence>
<dbReference type="Proteomes" id="UP000061010">
    <property type="component" value="Chromosome"/>
</dbReference>
<dbReference type="GO" id="GO:0006559">
    <property type="term" value="P:L-phenylalanine catabolic process"/>
    <property type="evidence" value="ECO:0007669"/>
    <property type="project" value="TreeGrafter"/>
</dbReference>
<dbReference type="SFLD" id="SFLDS00019">
    <property type="entry name" value="Glutathione_Transferase_(cytos"/>
    <property type="match status" value="1"/>
</dbReference>
<feature type="domain" description="GST N-terminal" evidence="1">
    <location>
        <begin position="4"/>
        <end position="84"/>
    </location>
</feature>
<dbReference type="GO" id="GO:0006749">
    <property type="term" value="P:glutathione metabolic process"/>
    <property type="evidence" value="ECO:0007669"/>
    <property type="project" value="TreeGrafter"/>
</dbReference>
<dbReference type="SUPFAM" id="SSF47616">
    <property type="entry name" value="GST C-terminal domain-like"/>
    <property type="match status" value="1"/>
</dbReference>
<dbReference type="GO" id="GO:0004364">
    <property type="term" value="F:glutathione transferase activity"/>
    <property type="evidence" value="ECO:0007669"/>
    <property type="project" value="TreeGrafter"/>
</dbReference>
<keyword evidence="2" id="KW-0808">Transferase</keyword>
<sequence>MTRPVLVIGNRNYSSWSLRPWLLLRQFGVEFDEVVLALDTPEFAAQALRHSPTGKVPALRDGDLVLWDSLAICEYANERWLGGRGWPAELPRRALARAAAAEMHSGFAALRTQLPMNSRRRPDGYRWDAAAQRDIDRVQALWRSLRRGHGTGGDFLFGGFGIVDAMFAPVAIRFDGYGVALDDTAAAYLRALFALPALRQWRQAAGQESARVAATDALCRPG</sequence>
<dbReference type="PANTHER" id="PTHR42673">
    <property type="entry name" value="MALEYLACETOACETATE ISOMERASE"/>
    <property type="match status" value="1"/>
</dbReference>
<accession>A0A0S1B2P8</accession>
<keyword evidence="3" id="KW-1185">Reference proteome</keyword>
<dbReference type="OrthoDB" id="9799538at2"/>
<proteinExistence type="predicted"/>
<gene>
    <name evidence="2" type="primary">gst_2</name>
    <name evidence="2" type="ORF">AOT14_29310</name>
</gene>
<dbReference type="PATRIC" id="fig|128780.6.peg.2966"/>
<dbReference type="InterPro" id="IPR004045">
    <property type="entry name" value="Glutathione_S-Trfase_N"/>
</dbReference>
<dbReference type="SUPFAM" id="SSF52833">
    <property type="entry name" value="Thioredoxin-like"/>
    <property type="match status" value="1"/>
</dbReference>